<reference evidence="1" key="2">
    <citation type="submission" date="2023-06" db="EMBL/GenBank/DDBJ databases">
        <authorList>
            <consortium name="Lawrence Berkeley National Laboratory"/>
            <person name="Haridas S."/>
            <person name="Hensen N."/>
            <person name="Bonometti L."/>
            <person name="Westerberg I."/>
            <person name="Brannstrom I.O."/>
            <person name="Guillou S."/>
            <person name="Cros-Aarteil S."/>
            <person name="Calhoun S."/>
            <person name="Kuo A."/>
            <person name="Mondo S."/>
            <person name="Pangilinan J."/>
            <person name="Riley R."/>
            <person name="LaButti K."/>
            <person name="Andreopoulos B."/>
            <person name="Lipzen A."/>
            <person name="Chen C."/>
            <person name="Yanf M."/>
            <person name="Daum C."/>
            <person name="Ng V."/>
            <person name="Clum A."/>
            <person name="Steindorff A."/>
            <person name="Ohm R."/>
            <person name="Martin F."/>
            <person name="Silar P."/>
            <person name="Natvig D."/>
            <person name="Lalanne C."/>
            <person name="Gautier V."/>
            <person name="Ament-velasquez S.L."/>
            <person name="Kruys A."/>
            <person name="Hutchinson M.I."/>
            <person name="Powell A.J."/>
            <person name="Barry K."/>
            <person name="Miller A.N."/>
            <person name="Grigoriev I.V."/>
            <person name="Debuchy R."/>
            <person name="Gladieux P."/>
            <person name="Thoren M.H."/>
            <person name="Johannesson H."/>
        </authorList>
    </citation>
    <scope>NUCLEOTIDE SEQUENCE</scope>
    <source>
        <strain evidence="1">CBS 232.78</strain>
    </source>
</reference>
<proteinExistence type="predicted"/>
<dbReference type="PANTHER" id="PTHR10622">
    <property type="entry name" value="HET DOMAIN-CONTAINING PROTEIN"/>
    <property type="match status" value="1"/>
</dbReference>
<gene>
    <name evidence="1" type="ORF">B0H63DRAFT_96212</name>
</gene>
<evidence type="ECO:0000313" key="2">
    <source>
        <dbReference type="Proteomes" id="UP001285441"/>
    </source>
</evidence>
<keyword evidence="2" id="KW-1185">Reference proteome</keyword>
<dbReference type="AlphaFoldDB" id="A0AAE0NX44"/>
<organism evidence="1 2">
    <name type="scientific">Podospora didyma</name>
    <dbReference type="NCBI Taxonomy" id="330526"/>
    <lineage>
        <taxon>Eukaryota</taxon>
        <taxon>Fungi</taxon>
        <taxon>Dikarya</taxon>
        <taxon>Ascomycota</taxon>
        <taxon>Pezizomycotina</taxon>
        <taxon>Sordariomycetes</taxon>
        <taxon>Sordariomycetidae</taxon>
        <taxon>Sordariales</taxon>
        <taxon>Podosporaceae</taxon>
        <taxon>Podospora</taxon>
    </lineage>
</organism>
<dbReference type="PANTHER" id="PTHR10622:SF10">
    <property type="entry name" value="HET DOMAIN-CONTAINING PROTEIN"/>
    <property type="match status" value="1"/>
</dbReference>
<evidence type="ECO:0000313" key="1">
    <source>
        <dbReference type="EMBL" id="KAK3389251.1"/>
    </source>
</evidence>
<name>A0AAE0NX44_9PEZI</name>
<comment type="caution">
    <text evidence="1">The sequence shown here is derived from an EMBL/GenBank/DDBJ whole genome shotgun (WGS) entry which is preliminary data.</text>
</comment>
<reference evidence="1" key="1">
    <citation type="journal article" date="2023" name="Mol. Phylogenet. Evol.">
        <title>Genome-scale phylogeny and comparative genomics of the fungal order Sordariales.</title>
        <authorList>
            <person name="Hensen N."/>
            <person name="Bonometti L."/>
            <person name="Westerberg I."/>
            <person name="Brannstrom I.O."/>
            <person name="Guillou S."/>
            <person name="Cros-Aarteil S."/>
            <person name="Calhoun S."/>
            <person name="Haridas S."/>
            <person name="Kuo A."/>
            <person name="Mondo S."/>
            <person name="Pangilinan J."/>
            <person name="Riley R."/>
            <person name="LaButti K."/>
            <person name="Andreopoulos B."/>
            <person name="Lipzen A."/>
            <person name="Chen C."/>
            <person name="Yan M."/>
            <person name="Daum C."/>
            <person name="Ng V."/>
            <person name="Clum A."/>
            <person name="Steindorff A."/>
            <person name="Ohm R.A."/>
            <person name="Martin F."/>
            <person name="Silar P."/>
            <person name="Natvig D.O."/>
            <person name="Lalanne C."/>
            <person name="Gautier V."/>
            <person name="Ament-Velasquez S.L."/>
            <person name="Kruys A."/>
            <person name="Hutchinson M.I."/>
            <person name="Powell A.J."/>
            <person name="Barry K."/>
            <person name="Miller A.N."/>
            <person name="Grigoriev I.V."/>
            <person name="Debuchy R."/>
            <person name="Gladieux P."/>
            <person name="Hiltunen Thoren M."/>
            <person name="Johannesson H."/>
        </authorList>
    </citation>
    <scope>NUCLEOTIDE SEQUENCE</scope>
    <source>
        <strain evidence="1">CBS 232.78</strain>
    </source>
</reference>
<accession>A0AAE0NX44</accession>
<protein>
    <recommendedName>
        <fullName evidence="3">Heterokaryon incompatibility domain-containing protein</fullName>
    </recommendedName>
</protein>
<evidence type="ECO:0008006" key="3">
    <source>
        <dbReference type="Google" id="ProtNLM"/>
    </source>
</evidence>
<dbReference type="EMBL" id="JAULSW010000002">
    <property type="protein sequence ID" value="KAK3389251.1"/>
    <property type="molecule type" value="Genomic_DNA"/>
</dbReference>
<sequence>MRLLNAKTFVLAEFAVKPPPYAILSHTWGDKEVIFSDIHELIAPRKVQFCDQTWKKSGTQVSLEALLMSKTGIHPRF</sequence>
<dbReference type="Proteomes" id="UP001285441">
    <property type="component" value="Unassembled WGS sequence"/>
</dbReference>